<dbReference type="PROSITE" id="PS50181">
    <property type="entry name" value="FBOX"/>
    <property type="match status" value="1"/>
</dbReference>
<sequence length="363" mass="41786">MMFVFPERTSAASRSCVAAYPQTPPDIESSSQLYPLSPTKMTTPFPLLRLPRLALIPVFQRMEDIEILAFCHISTRTRSLTKYLKLLSPEYVVLKQHDVYIEINLNFSNRAKVILSYVKNPEDSVDLQSGTTTWSNMGFSIGEWTKRMFDVSNCDKFETVMLEETPEFDFFSIFSENRKIDRLVFLSGCEPVFVKQALRTLIPITSNIEFLYTSYPFRNRTELRQMLVHEMDSLEIRALHCHYFPFVFNLDDLIASNVVKLVLRSVTLTANDLNEFFKMWKQNTCNLRLEHLSVLDFKQDDRGTVIKGLKIVEAKGLSCLRYFQCTNDGIVRAVLGGFDIKRADGKIGTIAFGADSLDFYVWS</sequence>
<dbReference type="CTD" id="78777172"/>
<comment type="caution">
    <text evidence="2">The sequence shown here is derived from an EMBL/GenBank/DDBJ whole genome shotgun (WGS) entry which is preliminary data.</text>
</comment>
<name>A0A6A5GHI7_CAERE</name>
<dbReference type="GeneID" id="78777172"/>
<dbReference type="EMBL" id="WUAV01000005">
    <property type="protein sequence ID" value="KAF1754668.1"/>
    <property type="molecule type" value="Genomic_DNA"/>
</dbReference>
<dbReference type="InterPro" id="IPR053222">
    <property type="entry name" value="Zygotic_Embryogenesis-Asso"/>
</dbReference>
<dbReference type="Proteomes" id="UP000483820">
    <property type="component" value="Chromosome V"/>
</dbReference>
<evidence type="ECO:0000313" key="2">
    <source>
        <dbReference type="EMBL" id="KAF1754668.1"/>
    </source>
</evidence>
<reference evidence="2 3" key="1">
    <citation type="submission" date="2019-12" db="EMBL/GenBank/DDBJ databases">
        <title>Chromosome-level assembly of the Caenorhabditis remanei genome.</title>
        <authorList>
            <person name="Teterina A.A."/>
            <person name="Willis J.H."/>
            <person name="Phillips P.C."/>
        </authorList>
    </citation>
    <scope>NUCLEOTIDE SEQUENCE [LARGE SCALE GENOMIC DNA]</scope>
    <source>
        <strain evidence="2 3">PX506</strain>
        <tissue evidence="2">Whole organism</tissue>
    </source>
</reference>
<dbReference type="Pfam" id="PF07735">
    <property type="entry name" value="FBA_2"/>
    <property type="match status" value="1"/>
</dbReference>
<protein>
    <recommendedName>
        <fullName evidence="1">F-box domain-containing protein</fullName>
    </recommendedName>
</protein>
<dbReference type="InterPro" id="IPR001810">
    <property type="entry name" value="F-box_dom"/>
</dbReference>
<gene>
    <name evidence="2" type="ORF">GCK72_021231</name>
</gene>
<accession>A0A6A5GHI7</accession>
<dbReference type="KEGG" id="crq:GCK72_021231"/>
<dbReference type="Pfam" id="PF00646">
    <property type="entry name" value="F-box"/>
    <property type="match status" value="1"/>
</dbReference>
<evidence type="ECO:0000313" key="3">
    <source>
        <dbReference type="Proteomes" id="UP000483820"/>
    </source>
</evidence>
<feature type="domain" description="F-box" evidence="1">
    <location>
        <begin position="44"/>
        <end position="94"/>
    </location>
</feature>
<dbReference type="PANTHER" id="PTHR22899">
    <property type="entry name" value="CYCLIN-RELATED F-BOX FAMILY"/>
    <property type="match status" value="1"/>
</dbReference>
<proteinExistence type="predicted"/>
<dbReference type="InterPro" id="IPR012885">
    <property type="entry name" value="F-box_Sdz-33"/>
</dbReference>
<dbReference type="AlphaFoldDB" id="A0A6A5GHI7"/>
<evidence type="ECO:0000259" key="1">
    <source>
        <dbReference type="PROSITE" id="PS50181"/>
    </source>
</evidence>
<dbReference type="RefSeq" id="XP_053583036.1">
    <property type="nucleotide sequence ID" value="XM_053734123.1"/>
</dbReference>
<organism evidence="2 3">
    <name type="scientific">Caenorhabditis remanei</name>
    <name type="common">Caenorhabditis vulgaris</name>
    <dbReference type="NCBI Taxonomy" id="31234"/>
    <lineage>
        <taxon>Eukaryota</taxon>
        <taxon>Metazoa</taxon>
        <taxon>Ecdysozoa</taxon>
        <taxon>Nematoda</taxon>
        <taxon>Chromadorea</taxon>
        <taxon>Rhabditida</taxon>
        <taxon>Rhabditina</taxon>
        <taxon>Rhabditomorpha</taxon>
        <taxon>Rhabditoidea</taxon>
        <taxon>Rhabditidae</taxon>
        <taxon>Peloderinae</taxon>
        <taxon>Caenorhabditis</taxon>
    </lineage>
</organism>